<dbReference type="CDD" id="cd10434">
    <property type="entry name" value="GIY-YIG_UvrC_Cho"/>
    <property type="match status" value="1"/>
</dbReference>
<dbReference type="OrthoDB" id="9804933at2"/>
<evidence type="ECO:0000313" key="9">
    <source>
        <dbReference type="Proteomes" id="UP000033750"/>
    </source>
</evidence>
<evidence type="ECO:0000313" key="8">
    <source>
        <dbReference type="EMBL" id="KKB26815.1"/>
    </source>
</evidence>
<dbReference type="Pfam" id="PF01541">
    <property type="entry name" value="GIY-YIG"/>
    <property type="match status" value="1"/>
</dbReference>
<dbReference type="PANTHER" id="PTHR30562:SF1">
    <property type="entry name" value="UVRABC SYSTEM PROTEIN C"/>
    <property type="match status" value="1"/>
</dbReference>
<dbReference type="InterPro" id="IPR038476">
    <property type="entry name" value="UvrC_RNase_H_dom_sf"/>
</dbReference>
<keyword evidence="1" id="KW-0963">Cytoplasm</keyword>
<dbReference type="GO" id="GO:0006289">
    <property type="term" value="P:nucleotide-excision repair"/>
    <property type="evidence" value="ECO:0007669"/>
    <property type="project" value="InterPro"/>
</dbReference>
<accession>A0A0F5H103</accession>
<dbReference type="PATRIC" id="fig|1264554.4.peg.439"/>
<protein>
    <submittedName>
        <fullName evidence="8">Excinuclease ABC subunit C</fullName>
    </submittedName>
</protein>
<dbReference type="PROSITE" id="PS50165">
    <property type="entry name" value="UVRC"/>
    <property type="match status" value="1"/>
</dbReference>
<evidence type="ECO:0000256" key="1">
    <source>
        <dbReference type="ARBA" id="ARBA00022490"/>
    </source>
</evidence>
<dbReference type="SMART" id="SM00465">
    <property type="entry name" value="GIYc"/>
    <property type="match status" value="1"/>
</dbReference>
<comment type="caution">
    <text evidence="8">The sequence shown here is derived from an EMBL/GenBank/DDBJ whole genome shotgun (WGS) entry which is preliminary data.</text>
</comment>
<feature type="domain" description="GIY-YIG" evidence="6">
    <location>
        <begin position="14"/>
        <end position="92"/>
    </location>
</feature>
<name>A0A0F5H103_9BACT</name>
<dbReference type="InterPro" id="IPR010994">
    <property type="entry name" value="RuvA_2-like"/>
</dbReference>
<dbReference type="InterPro" id="IPR047296">
    <property type="entry name" value="GIY-YIG_UvrC_Cho"/>
</dbReference>
<evidence type="ECO:0000259" key="7">
    <source>
        <dbReference type="PROSITE" id="PS50165"/>
    </source>
</evidence>
<dbReference type="SUPFAM" id="SSF47781">
    <property type="entry name" value="RuvA domain 2-like"/>
    <property type="match status" value="1"/>
</dbReference>
<dbReference type="Gene3D" id="3.30.420.340">
    <property type="entry name" value="UvrC, RNAse H endonuclease domain"/>
    <property type="match status" value="1"/>
</dbReference>
<dbReference type="SUPFAM" id="SSF82771">
    <property type="entry name" value="GIY-YIG endonuclease"/>
    <property type="match status" value="1"/>
</dbReference>
<keyword evidence="5" id="KW-0234">DNA repair</keyword>
<dbReference type="InterPro" id="IPR050066">
    <property type="entry name" value="UvrABC_protein_C"/>
</dbReference>
<organism evidence="8 9">
    <name type="scientific">Mycoplasmopsis meleagridis ATCC 25294</name>
    <dbReference type="NCBI Taxonomy" id="1264554"/>
    <lineage>
        <taxon>Bacteria</taxon>
        <taxon>Bacillati</taxon>
        <taxon>Mycoplasmatota</taxon>
        <taxon>Mycoplasmoidales</taxon>
        <taxon>Metamycoplasmataceae</taxon>
        <taxon>Mycoplasmopsis</taxon>
    </lineage>
</organism>
<evidence type="ECO:0000256" key="2">
    <source>
        <dbReference type="ARBA" id="ARBA00022763"/>
    </source>
</evidence>
<dbReference type="PANTHER" id="PTHR30562">
    <property type="entry name" value="UVRC/OXIDOREDUCTASE"/>
    <property type="match status" value="1"/>
</dbReference>
<proteinExistence type="predicted"/>
<dbReference type="AlphaFoldDB" id="A0A0F5H103"/>
<dbReference type="GO" id="GO:0009381">
    <property type="term" value="F:excinuclease ABC activity"/>
    <property type="evidence" value="ECO:0007669"/>
    <property type="project" value="InterPro"/>
</dbReference>
<evidence type="ECO:0000259" key="6">
    <source>
        <dbReference type="PROSITE" id="PS50164"/>
    </source>
</evidence>
<dbReference type="InterPro" id="IPR001162">
    <property type="entry name" value="UvrC_RNase_H_dom"/>
</dbReference>
<evidence type="ECO:0000256" key="5">
    <source>
        <dbReference type="ARBA" id="ARBA00023204"/>
    </source>
</evidence>
<sequence length="575" mass="67955">MNKKIEIDWNKIPQLPGIYLWKDKNDNVIYVGKAKNLRSRMHQYFKGSINSYKTNKMISEIFSYEIFIVNNNKEALLLERQYIEKFNPEYNILLLDDKNYPYIKIELKKGELLIKLTKKYLKNDSNNSLLFGPFPNGYGAKVILKLLQREAFFEKGLKIQSKDEKFWKNQFDKIKNILTFDNKNYIKELEEKRKEADKKWQFEISLDLTRSIEYLKKLKEDQIIELKNNKNIDVLSYKIENNLLYVTILFYRYGILINKDSQIIPIMLDEKHLFESFFDKYYKNKIIPDEIVVPEKLLDLNLELTNENINFHVAKNGIYKLILQTCELNLEEFYKNEAKFAQNKINKGTNNLELLKTYIPLDNLKNIVAFDNSNFNNYNPVGVAIVYTNGLKNKNAYRKYSHEINFSRQADVEYMQKSITNYLSNLDTNIVPDLIIVDGALAQVHEAKKVIKKLNMSFPVVGLVKDDNHKTKFLIDLEEKQVSIKNRDLKNFLAEIQEEVDRFAKDYLRKKHRITSLEGKLRSINGIGEKIEFKLLEKFGNYNNIYNATLEELEKVVPKSIAKKIFNKEYIKKSN</sequence>
<gene>
    <name evidence="8" type="ORF">MMELEA_04950</name>
</gene>
<dbReference type="Proteomes" id="UP000033750">
    <property type="component" value="Unassembled WGS sequence"/>
</dbReference>
<dbReference type="EMBL" id="JZXN01000016">
    <property type="protein sequence ID" value="KKB26815.1"/>
    <property type="molecule type" value="Genomic_DNA"/>
</dbReference>
<keyword evidence="4" id="KW-0267">Excision nuclease</keyword>
<dbReference type="InterPro" id="IPR000305">
    <property type="entry name" value="GIY-YIG_endonuc"/>
</dbReference>
<evidence type="ECO:0000256" key="3">
    <source>
        <dbReference type="ARBA" id="ARBA00022769"/>
    </source>
</evidence>
<dbReference type="FunFam" id="3.40.1440.10:FF:000001">
    <property type="entry name" value="UvrABC system protein C"/>
    <property type="match status" value="1"/>
</dbReference>
<keyword evidence="9" id="KW-1185">Reference proteome</keyword>
<reference evidence="8 9" key="1">
    <citation type="submission" date="2015-03" db="EMBL/GenBank/DDBJ databases">
        <title>Genome sequence of Mycoplasma meleagridis strain ATCC 25294.</title>
        <authorList>
            <person name="Yacoub E."/>
            <person name="Blanchard A."/>
            <person name="Sirand-Pugnet P."/>
            <person name="Mardassi B.B.A."/>
        </authorList>
    </citation>
    <scope>NUCLEOTIDE SEQUENCE [LARGE SCALE GENOMIC DNA]</scope>
    <source>
        <strain evidence="8 9">ATCC 25294</strain>
    </source>
</reference>
<keyword evidence="3" id="KW-0228">DNA excision</keyword>
<dbReference type="InterPro" id="IPR035901">
    <property type="entry name" value="GIY-YIG_endonuc_sf"/>
</dbReference>
<dbReference type="RefSeq" id="WP_046096918.1">
    <property type="nucleotide sequence ID" value="NZ_JZXN01000016.1"/>
</dbReference>
<dbReference type="Pfam" id="PF22920">
    <property type="entry name" value="UvrC_RNaseH"/>
    <property type="match status" value="1"/>
</dbReference>
<feature type="domain" description="UvrC family homology region profile" evidence="7">
    <location>
        <begin position="234"/>
        <end position="451"/>
    </location>
</feature>
<dbReference type="Gene3D" id="3.40.1440.10">
    <property type="entry name" value="GIY-YIG endonuclease"/>
    <property type="match status" value="1"/>
</dbReference>
<dbReference type="Pfam" id="PF08459">
    <property type="entry name" value="UvrC_RNaseH_dom"/>
    <property type="match status" value="1"/>
</dbReference>
<dbReference type="PROSITE" id="PS50164">
    <property type="entry name" value="GIY_YIG"/>
    <property type="match status" value="1"/>
</dbReference>
<evidence type="ECO:0000256" key="4">
    <source>
        <dbReference type="ARBA" id="ARBA00022881"/>
    </source>
</evidence>
<dbReference type="Gene3D" id="1.10.150.20">
    <property type="entry name" value="5' to 3' exonuclease, C-terminal subdomain"/>
    <property type="match status" value="1"/>
</dbReference>
<dbReference type="GO" id="GO:0009380">
    <property type="term" value="C:excinuclease repair complex"/>
    <property type="evidence" value="ECO:0007669"/>
    <property type="project" value="TreeGrafter"/>
</dbReference>
<keyword evidence="2" id="KW-0227">DNA damage</keyword>
<dbReference type="STRING" id="29561.MM26B8_02430"/>